<dbReference type="PANTHER" id="PTHR42718">
    <property type="entry name" value="MAJOR FACILITATOR SUPERFAMILY MULTIDRUG TRANSPORTER MFSC"/>
    <property type="match status" value="1"/>
</dbReference>
<dbReference type="NCBIfam" id="TIGR00711">
    <property type="entry name" value="efflux_EmrB"/>
    <property type="match status" value="1"/>
</dbReference>
<keyword evidence="11" id="KW-1185">Reference proteome</keyword>
<feature type="transmembrane region" description="Helical" evidence="8">
    <location>
        <begin position="150"/>
        <end position="170"/>
    </location>
</feature>
<dbReference type="InterPro" id="IPR020846">
    <property type="entry name" value="MFS_dom"/>
</dbReference>
<sequence>MTAAAPAMGAGATTAGEPKVNWTVLLLGFAGMVIGQFMAILDIQIVASSLPQIQAGVGASADEISWIQTAYLIPEVVMIPLSGYLSRLWGTRNVFLASCAGFMLMSVAVGLSGSVEQMIFFRAIQGFVGGAMIPTVFAVAFTAFPPKQRVTASVIMGLIVTLAPTVGPTLGGHLTEQLSWRWLFFINVPPGLLVLFLVGRYANFDKGDPSLAKGFDWWGLALMATFLMSMQFVLEEGSKNDWFADDHILFLAVIAAITGPAFVWRALSYYNPIVELRAFANRNFMVGVVMTFTVGAALFGGTFLLPLFLGRVRGYSSAEVGTTMVVSGLAMFLTAPFAGRLVRLVDPRILMFSGFMMCAWAMWDAHAVTTEWAFWEFAGVQALRGVGVMMAMIASQQVTMSTLPPHMVKNASGLVNLFRNVGGAFGLAILNTSLTTNTALHMSELTQNITNSNSGMVGLLAAMQERFAGSLDPAGAAMKAVYGMLNLQATTLAFGDAFAMLAIGCAFAAFVTLLARPVKIPTGAPPVEAH</sequence>
<dbReference type="GO" id="GO:0005886">
    <property type="term" value="C:plasma membrane"/>
    <property type="evidence" value="ECO:0007669"/>
    <property type="project" value="UniProtKB-SubCell"/>
</dbReference>
<feature type="transmembrane region" description="Helical" evidence="8">
    <location>
        <begin position="492"/>
        <end position="515"/>
    </location>
</feature>
<keyword evidence="6 8" id="KW-1133">Transmembrane helix</keyword>
<evidence type="ECO:0000256" key="7">
    <source>
        <dbReference type="ARBA" id="ARBA00023136"/>
    </source>
</evidence>
<dbReference type="InterPro" id="IPR004638">
    <property type="entry name" value="EmrB-like"/>
</dbReference>
<evidence type="ECO:0000313" key="10">
    <source>
        <dbReference type="EMBL" id="NJC40815.1"/>
    </source>
</evidence>
<dbReference type="GO" id="GO:0022857">
    <property type="term" value="F:transmembrane transporter activity"/>
    <property type="evidence" value="ECO:0007669"/>
    <property type="project" value="InterPro"/>
</dbReference>
<dbReference type="PROSITE" id="PS50850">
    <property type="entry name" value="MFS"/>
    <property type="match status" value="1"/>
</dbReference>
<feature type="transmembrane region" description="Helical" evidence="8">
    <location>
        <begin position="320"/>
        <end position="342"/>
    </location>
</feature>
<dbReference type="Proteomes" id="UP000587415">
    <property type="component" value="Unassembled WGS sequence"/>
</dbReference>
<dbReference type="PANTHER" id="PTHR42718:SF9">
    <property type="entry name" value="MAJOR FACILITATOR SUPERFAMILY MULTIDRUG TRANSPORTER MFSC"/>
    <property type="match status" value="1"/>
</dbReference>
<protein>
    <submittedName>
        <fullName evidence="10">DHA2 family multidrug resistance protein</fullName>
    </submittedName>
</protein>
<evidence type="ECO:0000256" key="6">
    <source>
        <dbReference type="ARBA" id="ARBA00022989"/>
    </source>
</evidence>
<dbReference type="AlphaFoldDB" id="A0A7X5YIX5"/>
<reference evidence="10 11" key="1">
    <citation type="submission" date="2020-03" db="EMBL/GenBank/DDBJ databases">
        <title>Genomic Encyclopedia of Type Strains, Phase IV (KMG-IV): sequencing the most valuable type-strain genomes for metagenomic binning, comparative biology and taxonomic classification.</title>
        <authorList>
            <person name="Goeker M."/>
        </authorList>
    </citation>
    <scope>NUCLEOTIDE SEQUENCE [LARGE SCALE GENOMIC DNA]</scope>
    <source>
        <strain evidence="10 11">DSM 4736</strain>
    </source>
</reference>
<gene>
    <name evidence="10" type="ORF">GGQ87_001073</name>
</gene>
<feature type="transmembrane region" description="Helical" evidence="8">
    <location>
        <begin position="182"/>
        <end position="203"/>
    </location>
</feature>
<feature type="transmembrane region" description="Helical" evidence="8">
    <location>
        <begin position="246"/>
        <end position="264"/>
    </location>
</feature>
<evidence type="ECO:0000256" key="8">
    <source>
        <dbReference type="SAM" id="Phobius"/>
    </source>
</evidence>
<comment type="similarity">
    <text evidence="2">Belongs to the major facilitator superfamily. EmrB family.</text>
</comment>
<evidence type="ECO:0000313" key="11">
    <source>
        <dbReference type="Proteomes" id="UP000587415"/>
    </source>
</evidence>
<feature type="domain" description="Major facilitator superfamily (MFS) profile" evidence="9">
    <location>
        <begin position="28"/>
        <end position="520"/>
    </location>
</feature>
<name>A0A7X5YIX5_9CAUL</name>
<organism evidence="10 11">
    <name type="scientific">Brevundimonas alba</name>
    <dbReference type="NCBI Taxonomy" id="74314"/>
    <lineage>
        <taxon>Bacteria</taxon>
        <taxon>Pseudomonadati</taxon>
        <taxon>Pseudomonadota</taxon>
        <taxon>Alphaproteobacteria</taxon>
        <taxon>Caulobacterales</taxon>
        <taxon>Caulobacteraceae</taxon>
        <taxon>Brevundimonas</taxon>
    </lineage>
</organism>
<dbReference type="EMBL" id="JAATJM010000001">
    <property type="protein sequence ID" value="NJC40815.1"/>
    <property type="molecule type" value="Genomic_DNA"/>
</dbReference>
<keyword evidence="4" id="KW-1003">Cell membrane</keyword>
<keyword evidence="5 8" id="KW-0812">Transmembrane</keyword>
<comment type="subcellular location">
    <subcellularLocation>
        <location evidence="1">Cell membrane</location>
        <topology evidence="1">Multi-pass membrane protein</topology>
    </subcellularLocation>
</comment>
<evidence type="ECO:0000256" key="4">
    <source>
        <dbReference type="ARBA" id="ARBA00022475"/>
    </source>
</evidence>
<keyword evidence="3" id="KW-0813">Transport</keyword>
<dbReference type="Gene3D" id="1.20.1250.20">
    <property type="entry name" value="MFS general substrate transporter like domains"/>
    <property type="match status" value="1"/>
</dbReference>
<dbReference type="Pfam" id="PF07690">
    <property type="entry name" value="MFS_1"/>
    <property type="match status" value="1"/>
</dbReference>
<feature type="transmembrane region" description="Helical" evidence="8">
    <location>
        <begin position="414"/>
        <end position="434"/>
    </location>
</feature>
<evidence type="ECO:0000256" key="2">
    <source>
        <dbReference type="ARBA" id="ARBA00008537"/>
    </source>
</evidence>
<comment type="caution">
    <text evidence="10">The sequence shown here is derived from an EMBL/GenBank/DDBJ whole genome shotgun (WGS) entry which is preliminary data.</text>
</comment>
<evidence type="ECO:0000256" key="3">
    <source>
        <dbReference type="ARBA" id="ARBA00022448"/>
    </source>
</evidence>
<proteinExistence type="inferred from homology"/>
<evidence type="ECO:0000256" key="1">
    <source>
        <dbReference type="ARBA" id="ARBA00004651"/>
    </source>
</evidence>
<evidence type="ECO:0000256" key="5">
    <source>
        <dbReference type="ARBA" id="ARBA00022692"/>
    </source>
</evidence>
<feature type="transmembrane region" description="Helical" evidence="8">
    <location>
        <begin position="94"/>
        <end position="113"/>
    </location>
</feature>
<feature type="transmembrane region" description="Helical" evidence="8">
    <location>
        <begin position="284"/>
        <end position="308"/>
    </location>
</feature>
<dbReference type="Gene3D" id="1.20.1720.10">
    <property type="entry name" value="Multidrug resistance protein D"/>
    <property type="match status" value="1"/>
</dbReference>
<dbReference type="InterPro" id="IPR036259">
    <property type="entry name" value="MFS_trans_sf"/>
</dbReference>
<feature type="transmembrane region" description="Helical" evidence="8">
    <location>
        <begin position="215"/>
        <end position="234"/>
    </location>
</feature>
<dbReference type="SUPFAM" id="SSF103473">
    <property type="entry name" value="MFS general substrate transporter"/>
    <property type="match status" value="1"/>
</dbReference>
<keyword evidence="7 8" id="KW-0472">Membrane</keyword>
<accession>A0A7X5YIX5</accession>
<feature type="transmembrane region" description="Helical" evidence="8">
    <location>
        <begin position="119"/>
        <end position="143"/>
    </location>
</feature>
<evidence type="ECO:0000259" key="9">
    <source>
        <dbReference type="PROSITE" id="PS50850"/>
    </source>
</evidence>
<feature type="transmembrane region" description="Helical" evidence="8">
    <location>
        <begin position="349"/>
        <end position="366"/>
    </location>
</feature>
<feature type="transmembrane region" description="Helical" evidence="8">
    <location>
        <begin position="372"/>
        <end position="393"/>
    </location>
</feature>
<dbReference type="CDD" id="cd17503">
    <property type="entry name" value="MFS_LmrB_MDR_like"/>
    <property type="match status" value="1"/>
</dbReference>
<feature type="transmembrane region" description="Helical" evidence="8">
    <location>
        <begin position="20"/>
        <end position="41"/>
    </location>
</feature>
<dbReference type="InterPro" id="IPR011701">
    <property type="entry name" value="MFS"/>
</dbReference>